<dbReference type="Proteomes" id="UP000276133">
    <property type="component" value="Unassembled WGS sequence"/>
</dbReference>
<feature type="compositionally biased region" description="Low complexity" evidence="5">
    <location>
        <begin position="260"/>
        <end position="278"/>
    </location>
</feature>
<protein>
    <submittedName>
        <fullName evidence="7">RNA-binding cabeza isoform X1</fullName>
    </submittedName>
</protein>
<dbReference type="STRING" id="10195.A0A3M7REU1"/>
<dbReference type="PANTHER" id="PTHR23238">
    <property type="entry name" value="RNA BINDING PROTEIN"/>
    <property type="match status" value="1"/>
</dbReference>
<gene>
    <name evidence="7" type="ORF">BpHYR1_029719</name>
</gene>
<proteinExistence type="predicted"/>
<dbReference type="GO" id="GO:0005634">
    <property type="term" value="C:nucleus"/>
    <property type="evidence" value="ECO:0007669"/>
    <property type="project" value="UniProtKB-SubCell"/>
</dbReference>
<comment type="subcellular location">
    <subcellularLocation>
        <location evidence="1">Nucleus</location>
    </subcellularLocation>
</comment>
<evidence type="ECO:0000256" key="1">
    <source>
        <dbReference type="ARBA" id="ARBA00004123"/>
    </source>
</evidence>
<dbReference type="OrthoDB" id="76445at2759"/>
<dbReference type="InterPro" id="IPR000504">
    <property type="entry name" value="RRM_dom"/>
</dbReference>
<dbReference type="InterPro" id="IPR012677">
    <property type="entry name" value="Nucleotide-bd_a/b_plait_sf"/>
</dbReference>
<dbReference type="InterPro" id="IPR035979">
    <property type="entry name" value="RBD_domain_sf"/>
</dbReference>
<keyword evidence="3" id="KW-0539">Nucleus</keyword>
<sequence>MTEENAYDKFLQNYILYGMSDPNGLITQYQQELNSANQSSGYHNQASSYNNQASSNDESNAKSGQSQQQGAYQQQNSYNNNSNNNYSNNRYNNNSNSGYRSKNFAESQPGDIITQRDTIFIQNLPKTVTVPELEQSFGSIGVIKIDKKTGNSKIWIYKDKATGEGKGEATVTYDDEEAATAAINWFDNKEILGCVVKIQLATRKNNFGTFNKGHRGGGGGFRGEHRGERGGGNRFNDRRNNDRNERNYDRQSDRGDRNQGRGYHSNRSNNNYSRPAPY</sequence>
<evidence type="ECO:0000313" key="7">
    <source>
        <dbReference type="EMBL" id="RNA22092.1"/>
    </source>
</evidence>
<reference evidence="7 8" key="1">
    <citation type="journal article" date="2018" name="Sci. Rep.">
        <title>Genomic signatures of local adaptation to the degree of environmental predictability in rotifers.</title>
        <authorList>
            <person name="Franch-Gras L."/>
            <person name="Hahn C."/>
            <person name="Garcia-Roger E.M."/>
            <person name="Carmona M.J."/>
            <person name="Serra M."/>
            <person name="Gomez A."/>
        </authorList>
    </citation>
    <scope>NUCLEOTIDE SEQUENCE [LARGE SCALE GENOMIC DNA]</scope>
    <source>
        <strain evidence="7">HYR1</strain>
    </source>
</reference>
<accession>A0A3M7REU1</accession>
<dbReference type="SUPFAM" id="SSF54928">
    <property type="entry name" value="RNA-binding domain, RBD"/>
    <property type="match status" value="1"/>
</dbReference>
<evidence type="ECO:0000256" key="2">
    <source>
        <dbReference type="ARBA" id="ARBA00022884"/>
    </source>
</evidence>
<dbReference type="EMBL" id="REGN01003539">
    <property type="protein sequence ID" value="RNA22092.1"/>
    <property type="molecule type" value="Genomic_DNA"/>
</dbReference>
<feature type="region of interest" description="Disordered" evidence="5">
    <location>
        <begin position="207"/>
        <end position="278"/>
    </location>
</feature>
<dbReference type="GO" id="GO:0006355">
    <property type="term" value="P:regulation of DNA-templated transcription"/>
    <property type="evidence" value="ECO:0007669"/>
    <property type="project" value="InterPro"/>
</dbReference>
<dbReference type="SMART" id="SM00360">
    <property type="entry name" value="RRM"/>
    <property type="match status" value="1"/>
</dbReference>
<evidence type="ECO:0000256" key="3">
    <source>
        <dbReference type="ARBA" id="ARBA00023242"/>
    </source>
</evidence>
<comment type="caution">
    <text evidence="7">The sequence shown here is derived from an EMBL/GenBank/DDBJ whole genome shotgun (WGS) entry which is preliminary data.</text>
</comment>
<dbReference type="Pfam" id="PF00076">
    <property type="entry name" value="RRM_1"/>
    <property type="match status" value="1"/>
</dbReference>
<dbReference type="GO" id="GO:0003723">
    <property type="term" value="F:RNA binding"/>
    <property type="evidence" value="ECO:0007669"/>
    <property type="project" value="UniProtKB-UniRule"/>
</dbReference>
<dbReference type="CDD" id="cd12534">
    <property type="entry name" value="RRM_SARFH"/>
    <property type="match status" value="1"/>
</dbReference>
<evidence type="ECO:0000256" key="4">
    <source>
        <dbReference type="PROSITE-ProRule" id="PRU00176"/>
    </source>
</evidence>
<feature type="compositionally biased region" description="Basic and acidic residues" evidence="5">
    <location>
        <begin position="222"/>
        <end position="259"/>
    </location>
</feature>
<dbReference type="AlphaFoldDB" id="A0A3M7REU1"/>
<organism evidence="7 8">
    <name type="scientific">Brachionus plicatilis</name>
    <name type="common">Marine rotifer</name>
    <name type="synonym">Brachionus muelleri</name>
    <dbReference type="NCBI Taxonomy" id="10195"/>
    <lineage>
        <taxon>Eukaryota</taxon>
        <taxon>Metazoa</taxon>
        <taxon>Spiralia</taxon>
        <taxon>Gnathifera</taxon>
        <taxon>Rotifera</taxon>
        <taxon>Eurotatoria</taxon>
        <taxon>Monogononta</taxon>
        <taxon>Pseudotrocha</taxon>
        <taxon>Ploima</taxon>
        <taxon>Brachionidae</taxon>
        <taxon>Brachionus</taxon>
    </lineage>
</organism>
<dbReference type="InterPro" id="IPR034870">
    <property type="entry name" value="TET_fam"/>
</dbReference>
<evidence type="ECO:0000259" key="6">
    <source>
        <dbReference type="PROSITE" id="PS50102"/>
    </source>
</evidence>
<dbReference type="PROSITE" id="PS50102">
    <property type="entry name" value="RRM"/>
    <property type="match status" value="1"/>
</dbReference>
<feature type="region of interest" description="Disordered" evidence="5">
    <location>
        <begin position="36"/>
        <end position="105"/>
    </location>
</feature>
<evidence type="ECO:0000256" key="5">
    <source>
        <dbReference type="SAM" id="MobiDB-lite"/>
    </source>
</evidence>
<feature type="domain" description="RRM" evidence="6">
    <location>
        <begin position="117"/>
        <end position="203"/>
    </location>
</feature>
<evidence type="ECO:0000313" key="8">
    <source>
        <dbReference type="Proteomes" id="UP000276133"/>
    </source>
</evidence>
<dbReference type="Gene3D" id="3.30.70.330">
    <property type="match status" value="1"/>
</dbReference>
<keyword evidence="8" id="KW-1185">Reference proteome</keyword>
<name>A0A3M7REU1_BRAPC</name>
<keyword evidence="2 4" id="KW-0694">RNA-binding</keyword>
<feature type="compositionally biased region" description="Low complexity" evidence="5">
    <location>
        <begin position="44"/>
        <end position="102"/>
    </location>
</feature>